<name>A0A645AIJ2_9ZZZZ</name>
<dbReference type="InterPro" id="IPR009282">
    <property type="entry name" value="DUF937"/>
</dbReference>
<dbReference type="Pfam" id="PF06078">
    <property type="entry name" value="DUF937"/>
    <property type="match status" value="1"/>
</dbReference>
<evidence type="ECO:0000313" key="1">
    <source>
        <dbReference type="EMBL" id="MPM52736.1"/>
    </source>
</evidence>
<dbReference type="EMBL" id="VSSQ01014005">
    <property type="protein sequence ID" value="MPM52736.1"/>
    <property type="molecule type" value="Genomic_DNA"/>
</dbReference>
<dbReference type="AlphaFoldDB" id="A0A645AIJ2"/>
<accession>A0A645AIJ2</accession>
<organism evidence="1">
    <name type="scientific">bioreactor metagenome</name>
    <dbReference type="NCBI Taxonomy" id="1076179"/>
    <lineage>
        <taxon>unclassified sequences</taxon>
        <taxon>metagenomes</taxon>
        <taxon>ecological metagenomes</taxon>
    </lineage>
</organism>
<reference evidence="1" key="1">
    <citation type="submission" date="2019-08" db="EMBL/GenBank/DDBJ databases">
        <authorList>
            <person name="Kucharzyk K."/>
            <person name="Murdoch R.W."/>
            <person name="Higgins S."/>
            <person name="Loffler F."/>
        </authorList>
    </citation>
    <scope>NUCLEOTIDE SEQUENCE</scope>
</reference>
<evidence type="ECO:0008006" key="2">
    <source>
        <dbReference type="Google" id="ProtNLM"/>
    </source>
</evidence>
<comment type="caution">
    <text evidence="1">The sequence shown here is derived from an EMBL/GenBank/DDBJ whole genome shotgun (WGS) entry which is preliminary data.</text>
</comment>
<sequence length="214" mass="22397">MGVTVLNKYLYKILNQFNNMDLSELLSGPIGQTVINNVSKQLGMDERQAANAISVALPAILGGLQRNVQSREGAQSLDNALNDARHDGSLLENLASLLGGDTQPISQDGGKILGHIFGDNKPAVEQGISQKTGLSLQKIGPLLALLAPVVMAYLGKEKRQSSTNAGGLEDLLGGLLGGGQSQRRGGGGLMDMVGGLLDKNRDGNVLDDILGMIK</sequence>
<proteinExistence type="predicted"/>
<protein>
    <recommendedName>
        <fullName evidence="2">DUF937 domain-containing protein</fullName>
    </recommendedName>
</protein>
<gene>
    <name evidence="1" type="ORF">SDC9_99498</name>
</gene>